<dbReference type="Proteomes" id="UP000022910">
    <property type="component" value="Unassembled WGS sequence"/>
</dbReference>
<keyword evidence="2" id="KW-1185">Reference proteome</keyword>
<dbReference type="HOGENOM" id="CLU_028913_1_0_1"/>
<protein>
    <recommendedName>
        <fullName evidence="3">F-box domain-containing protein</fullName>
    </recommendedName>
</protein>
<evidence type="ECO:0000313" key="2">
    <source>
        <dbReference type="Proteomes" id="UP000022910"/>
    </source>
</evidence>
<evidence type="ECO:0000313" key="1">
    <source>
        <dbReference type="EMBL" id="EXX64391.1"/>
    </source>
</evidence>
<dbReference type="EMBL" id="JEMT01023284">
    <property type="protein sequence ID" value="EXX64391.1"/>
    <property type="molecule type" value="Genomic_DNA"/>
</dbReference>
<sequence length="491" mass="57678">MSELNKDVIFLILKNLQNDSKSFYSCLLINRIWCETVVPILWKNPSRHQLTENACKILLSVILSHLSGESKDNMMNQGIDIFTETYQRPLFNYISFWKHLDSKFLEFIMNVFVKDKNIELSKISIIRDEILNLFNLNTTFNSLSIKSIPKLSYLISGTELYFSKLDHFYCDSNTNSNFLGGLALTNTSIKKLGFNIMVHTNNYLGIIKLIKVQKNLKEVNFIYNHLRISNELCHKSLEESLINCENTIQYLRIDWKPITNFLSNLINLVSLYIINSCYDYTNWNHLEKVSLPLLKFLKTHQISSWILACLIKNTKGNLIEINIHYQDVDDGRLLKAISQNCPKLCYLKLSSFNSNTLDFENLLINCQSLIGLQIIGIYGCFIDWDKLFETLAKFSPFSLFKFKFKFSFSWQYKLKALKLFLNNWNDRNPILLQIISTEHTYIERQQQQQLEDLFQIYKEKGIIKKYDLENPNNISYDDFEWIQKKGSDTIL</sequence>
<dbReference type="OrthoDB" id="2342648at2759"/>
<reference evidence="1 2" key="1">
    <citation type="submission" date="2014-02" db="EMBL/GenBank/DDBJ databases">
        <title>Single nucleus genome sequencing reveals high similarity among nuclei of an endomycorrhizal fungus.</title>
        <authorList>
            <person name="Lin K."/>
            <person name="Geurts R."/>
            <person name="Zhang Z."/>
            <person name="Limpens E."/>
            <person name="Saunders D.G."/>
            <person name="Mu D."/>
            <person name="Pang E."/>
            <person name="Cao H."/>
            <person name="Cha H."/>
            <person name="Lin T."/>
            <person name="Zhou Q."/>
            <person name="Shang Y."/>
            <person name="Li Y."/>
            <person name="Ivanov S."/>
            <person name="Sharma T."/>
            <person name="Velzen R.V."/>
            <person name="Ruijter N.D."/>
            <person name="Aanen D.K."/>
            <person name="Win J."/>
            <person name="Kamoun S."/>
            <person name="Bisseling T."/>
            <person name="Huang S."/>
        </authorList>
    </citation>
    <scope>NUCLEOTIDE SEQUENCE [LARGE SCALE GENOMIC DNA]</scope>
    <source>
        <strain evidence="2">DAOM197198w</strain>
    </source>
</reference>
<accession>A0A015KWK1</accession>
<gene>
    <name evidence="1" type="ORF">RirG_143260</name>
</gene>
<name>A0A015KWK1_RHIIW</name>
<organism evidence="1 2">
    <name type="scientific">Rhizophagus irregularis (strain DAOM 197198w)</name>
    <name type="common">Glomus intraradices</name>
    <dbReference type="NCBI Taxonomy" id="1432141"/>
    <lineage>
        <taxon>Eukaryota</taxon>
        <taxon>Fungi</taxon>
        <taxon>Fungi incertae sedis</taxon>
        <taxon>Mucoromycota</taxon>
        <taxon>Glomeromycotina</taxon>
        <taxon>Glomeromycetes</taxon>
        <taxon>Glomerales</taxon>
        <taxon>Glomeraceae</taxon>
        <taxon>Rhizophagus</taxon>
    </lineage>
</organism>
<evidence type="ECO:0008006" key="3">
    <source>
        <dbReference type="Google" id="ProtNLM"/>
    </source>
</evidence>
<proteinExistence type="predicted"/>
<dbReference type="AlphaFoldDB" id="A0A015KWK1"/>
<dbReference type="SUPFAM" id="SSF52047">
    <property type="entry name" value="RNI-like"/>
    <property type="match status" value="1"/>
</dbReference>
<comment type="caution">
    <text evidence="1">The sequence shown here is derived from an EMBL/GenBank/DDBJ whole genome shotgun (WGS) entry which is preliminary data.</text>
</comment>
<dbReference type="InterPro" id="IPR032675">
    <property type="entry name" value="LRR_dom_sf"/>
</dbReference>
<dbReference type="Gene3D" id="3.80.10.10">
    <property type="entry name" value="Ribonuclease Inhibitor"/>
    <property type="match status" value="1"/>
</dbReference>